<organism evidence="2 3">
    <name type="scientific">Eptatretus burgeri</name>
    <name type="common">Inshore hagfish</name>
    <dbReference type="NCBI Taxonomy" id="7764"/>
    <lineage>
        <taxon>Eukaryota</taxon>
        <taxon>Metazoa</taxon>
        <taxon>Chordata</taxon>
        <taxon>Craniata</taxon>
        <taxon>Vertebrata</taxon>
        <taxon>Cyclostomata</taxon>
        <taxon>Myxini</taxon>
        <taxon>Myxiniformes</taxon>
        <taxon>Myxinidae</taxon>
        <taxon>Eptatretinae</taxon>
        <taxon>Eptatretus</taxon>
    </lineage>
</organism>
<feature type="transmembrane region" description="Helical" evidence="1">
    <location>
        <begin position="15"/>
        <end position="38"/>
    </location>
</feature>
<evidence type="ECO:0000256" key="1">
    <source>
        <dbReference type="SAM" id="Phobius"/>
    </source>
</evidence>
<dbReference type="GO" id="GO:0005739">
    <property type="term" value="C:mitochondrion"/>
    <property type="evidence" value="ECO:0007669"/>
    <property type="project" value="UniProtKB-SubCell"/>
</dbReference>
<evidence type="ECO:0000313" key="2">
    <source>
        <dbReference type="Ensembl" id="ENSEBUP00000020099.1"/>
    </source>
</evidence>
<dbReference type="Ensembl" id="ENSEBUT00000020674.1">
    <property type="protein sequence ID" value="ENSEBUP00000020099.1"/>
    <property type="gene ID" value="ENSEBUG00000012474.1"/>
</dbReference>
<keyword evidence="1" id="KW-1133">Transmembrane helix</keyword>
<dbReference type="GeneTree" id="ENSGT00390000007547"/>
<proteinExistence type="predicted"/>
<protein>
    <submittedName>
        <fullName evidence="2">Mitochondrial ribosomal protein L35</fullName>
    </submittedName>
</protein>
<keyword evidence="3" id="KW-1185">Reference proteome</keyword>
<keyword evidence="1" id="KW-0812">Transmembrane</keyword>
<reference evidence="2" key="2">
    <citation type="submission" date="2025-09" db="UniProtKB">
        <authorList>
            <consortium name="Ensembl"/>
        </authorList>
    </citation>
    <scope>IDENTIFICATION</scope>
</reference>
<dbReference type="Proteomes" id="UP000694388">
    <property type="component" value="Unplaced"/>
</dbReference>
<dbReference type="GO" id="GO:1990904">
    <property type="term" value="C:ribonucleoprotein complex"/>
    <property type="evidence" value="ECO:0007669"/>
    <property type="project" value="UniProtKB-KW"/>
</dbReference>
<dbReference type="GO" id="GO:0005840">
    <property type="term" value="C:ribosome"/>
    <property type="evidence" value="ECO:0007669"/>
    <property type="project" value="UniProtKB-KW"/>
</dbReference>
<keyword evidence="1" id="KW-0472">Membrane</keyword>
<dbReference type="PANTHER" id="PTHR15909:SF0">
    <property type="entry name" value="LARGE RIBOSOMAL SUBUNIT PROTEIN BL35M"/>
    <property type="match status" value="1"/>
</dbReference>
<accession>A0A8C4QVE0</accession>
<dbReference type="PANTHER" id="PTHR15909">
    <property type="entry name" value="39S RIBOSOMAL PROTEIN L35, MITOCHONDRIAL"/>
    <property type="match status" value="1"/>
</dbReference>
<sequence length="152" mass="18411">MTTISTLLYFLHLPFLIPLPTFLLPPPLAKFIFIFYFFRSSPSSTFYYIHFQHSSHPVTFILPQHMTEPSQPPLLLLHQCLTKGRCCAVQSGYKKRLWRKRPKQRKRLREHILCNKTQSKKLDKMVTSFWKRRRWYVGDPFQMYHDRHNFLP</sequence>
<name>A0A8C4QVE0_EPTBU</name>
<reference evidence="2" key="1">
    <citation type="submission" date="2025-08" db="UniProtKB">
        <authorList>
            <consortium name="Ensembl"/>
        </authorList>
    </citation>
    <scope>IDENTIFICATION</scope>
</reference>
<dbReference type="InterPro" id="IPR019338">
    <property type="entry name" value="Ribosomal_bL35m"/>
</dbReference>
<evidence type="ECO:0000313" key="3">
    <source>
        <dbReference type="Proteomes" id="UP000694388"/>
    </source>
</evidence>
<dbReference type="AlphaFoldDB" id="A0A8C4QVE0"/>